<reference evidence="2" key="1">
    <citation type="journal article" date="2019" name="Int. J. Syst. Evol. Microbiol.">
        <title>The Global Catalogue of Microorganisms (GCM) 10K type strain sequencing project: providing services to taxonomists for standard genome sequencing and annotation.</title>
        <authorList>
            <consortium name="The Broad Institute Genomics Platform"/>
            <consortium name="The Broad Institute Genome Sequencing Center for Infectious Disease"/>
            <person name="Wu L."/>
            <person name="Ma J."/>
        </authorList>
    </citation>
    <scope>NUCLEOTIDE SEQUENCE [LARGE SCALE GENOMIC DNA]</scope>
    <source>
        <strain evidence="2">JCM 31920</strain>
    </source>
</reference>
<accession>A0ABP8LVG9</accession>
<protein>
    <submittedName>
        <fullName evidence="1">Uncharacterized protein</fullName>
    </submittedName>
</protein>
<comment type="caution">
    <text evidence="1">The sequence shown here is derived from an EMBL/GenBank/DDBJ whole genome shotgun (WGS) entry which is preliminary data.</text>
</comment>
<dbReference type="RefSeq" id="WP_345027613.1">
    <property type="nucleotide sequence ID" value="NZ_BAABEY010000015.1"/>
</dbReference>
<keyword evidence="2" id="KW-1185">Reference proteome</keyword>
<dbReference type="Proteomes" id="UP001501508">
    <property type="component" value="Unassembled WGS sequence"/>
</dbReference>
<name>A0ABP8LVG9_9BACT</name>
<sequence>MKTSQLSRRFWIPAIAVVIAVAGAFAGPSVTGMNERDGDHPTAPECQTGTLIEDPADCTTSPTTPVTTCKVEFNDSQIGPAFNSTNLECEEQLWYQPN</sequence>
<evidence type="ECO:0000313" key="1">
    <source>
        <dbReference type="EMBL" id="GAA4436396.1"/>
    </source>
</evidence>
<organism evidence="1 2">
    <name type="scientific">Ravibacter arvi</name>
    <dbReference type="NCBI Taxonomy" id="2051041"/>
    <lineage>
        <taxon>Bacteria</taxon>
        <taxon>Pseudomonadati</taxon>
        <taxon>Bacteroidota</taxon>
        <taxon>Cytophagia</taxon>
        <taxon>Cytophagales</taxon>
        <taxon>Spirosomataceae</taxon>
        <taxon>Ravibacter</taxon>
    </lineage>
</organism>
<evidence type="ECO:0000313" key="2">
    <source>
        <dbReference type="Proteomes" id="UP001501508"/>
    </source>
</evidence>
<dbReference type="EMBL" id="BAABEY010000015">
    <property type="protein sequence ID" value="GAA4436396.1"/>
    <property type="molecule type" value="Genomic_DNA"/>
</dbReference>
<gene>
    <name evidence="1" type="ORF">GCM10023091_14240</name>
</gene>
<proteinExistence type="predicted"/>